<evidence type="ECO:0000313" key="2">
    <source>
        <dbReference type="EMBL" id="CEK42337.1"/>
    </source>
</evidence>
<accession>A0A0G4E5U0</accession>
<protein>
    <submittedName>
        <fullName evidence="2">Uncharacterized protein</fullName>
    </submittedName>
</protein>
<dbReference type="EMBL" id="LN713926">
    <property type="protein sequence ID" value="CEK42337.1"/>
    <property type="molecule type" value="Genomic_DNA"/>
</dbReference>
<name>A0A0G4E5U0_PSEFS</name>
<organism evidence="2">
    <name type="scientific">Pseudomonas fluorescens (strain SBW25)</name>
    <dbReference type="NCBI Taxonomy" id="216595"/>
    <lineage>
        <taxon>Bacteria</taxon>
        <taxon>Pseudomonadati</taxon>
        <taxon>Pseudomonadota</taxon>
        <taxon>Gammaproteobacteria</taxon>
        <taxon>Pseudomonadales</taxon>
        <taxon>Pseudomonadaceae</taxon>
        <taxon>Pseudomonas</taxon>
    </lineage>
</organism>
<keyword evidence="2" id="KW-0614">Plasmid</keyword>
<feature type="compositionally biased region" description="Polar residues" evidence="1">
    <location>
        <begin position="59"/>
        <end position="72"/>
    </location>
</feature>
<sequence length="72" mass="8059">MTEQDELNEQERIAEFVENELAREIWMAEADWLSLKDFLAFIPNRTSAAIAALKGKRPSTPQAQPSNAGPSQ</sequence>
<evidence type="ECO:0000256" key="1">
    <source>
        <dbReference type="SAM" id="MobiDB-lite"/>
    </source>
</evidence>
<proteinExistence type="predicted"/>
<reference evidence="2" key="1">
    <citation type="submission" date="2014-12" db="EMBL/GenBank/DDBJ databases">
        <authorList>
            <person name="Hall J."/>
        </authorList>
    </citation>
    <scope>NUCLEOTIDE SEQUENCE [LARGE SCALE GENOMIC DNA]</scope>
    <source>
        <strain evidence="2">SBW25</strain>
        <plasmid evidence="2">pQBR57</plasmid>
    </source>
</reference>
<reference evidence="2" key="2">
    <citation type="submission" date="2015-06" db="EMBL/GenBank/DDBJ databases">
        <title>Environmentally co-occuring mercury resistance plasmids are genetically and phenotypically diverse and confer variable context-dependent fitness effects.</title>
        <authorList>
            <person name="Hall J.P.J."/>
            <person name="Harrison E."/>
            <person name="Lilley A.K."/>
            <person name="Paterson S."/>
            <person name="Spiers A.J."/>
            <person name="Brockhurst M.A."/>
        </authorList>
    </citation>
    <scope>NUCLEOTIDE SEQUENCE [LARGE SCALE GENOMIC DNA]</scope>
    <source>
        <strain evidence="2">SBW25</strain>
        <plasmid evidence="2">pQBR57</plasmid>
    </source>
</reference>
<geneLocation type="plasmid" evidence="2">
    <name>pQBR57</name>
</geneLocation>
<feature type="region of interest" description="Disordered" evidence="1">
    <location>
        <begin position="52"/>
        <end position="72"/>
    </location>
</feature>
<dbReference type="AlphaFoldDB" id="A0A0G4E5U0"/>
<gene>
    <name evidence="2" type="ORF">PQBR57_0384</name>
</gene>